<dbReference type="Gene3D" id="2.120.10.80">
    <property type="entry name" value="Kelch-type beta propeller"/>
    <property type="match status" value="1"/>
</dbReference>
<dbReference type="AlphaFoldDB" id="A0A553NPE5"/>
<proteinExistence type="predicted"/>
<organism evidence="3 4">
    <name type="scientific">Tigriopus californicus</name>
    <name type="common">Marine copepod</name>
    <dbReference type="NCBI Taxonomy" id="6832"/>
    <lineage>
        <taxon>Eukaryota</taxon>
        <taxon>Metazoa</taxon>
        <taxon>Ecdysozoa</taxon>
        <taxon>Arthropoda</taxon>
        <taxon>Crustacea</taxon>
        <taxon>Multicrustacea</taxon>
        <taxon>Hexanauplia</taxon>
        <taxon>Copepoda</taxon>
        <taxon>Harpacticoida</taxon>
        <taxon>Harpacticidae</taxon>
        <taxon>Tigriopus</taxon>
    </lineage>
</organism>
<evidence type="ECO:0000256" key="1">
    <source>
        <dbReference type="ARBA" id="ARBA00022441"/>
    </source>
</evidence>
<dbReference type="STRING" id="6832.A0A553NPE5"/>
<reference evidence="3 4" key="1">
    <citation type="journal article" date="2018" name="Nat. Ecol. Evol.">
        <title>Genomic signatures of mitonuclear coevolution across populations of Tigriopus californicus.</title>
        <authorList>
            <person name="Barreto F.S."/>
            <person name="Watson E.T."/>
            <person name="Lima T.G."/>
            <person name="Willett C.S."/>
            <person name="Edmands S."/>
            <person name="Li W."/>
            <person name="Burton R.S."/>
        </authorList>
    </citation>
    <scope>NUCLEOTIDE SEQUENCE [LARGE SCALE GENOMIC DNA]</scope>
    <source>
        <strain evidence="3 4">San Diego</strain>
    </source>
</reference>
<name>A0A553NPE5_TIGCA</name>
<gene>
    <name evidence="3" type="ORF">TCAL_14667</name>
</gene>
<evidence type="ECO:0000256" key="2">
    <source>
        <dbReference type="ARBA" id="ARBA00022737"/>
    </source>
</evidence>
<dbReference type="EMBL" id="VCGU01000011">
    <property type="protein sequence ID" value="TRY67289.1"/>
    <property type="molecule type" value="Genomic_DNA"/>
</dbReference>
<accession>A0A553NPE5</accession>
<dbReference type="PANTHER" id="PTHR45632:SF3">
    <property type="entry name" value="KELCH-LIKE PROTEIN 32"/>
    <property type="match status" value="1"/>
</dbReference>
<sequence length="330" mass="35956">MECIGVKCNSSTSSCELLKKSQLAPINCIANPVPMEEKVFLKSELVNQQPEFALVDSSNGKIVSASVEAIPPISISPATASSLQVQWGMDILSCSDSSAECYCWSKDTDEWKTFPALIATHVTGSMSVVGDMPIVIGGHSYSVGADLGTVEIFNKTTQQWTVKSPLTPGRRRHCAVVINDTALMVIGGYSDSAGYIGSVNILDTNEMTWNELNGLPAPAYDMLCGLVDQTYVLCIGGVAADQDVNTAYGLDMALSNPEWKRKASFDLEEPAKEGFIYQFRDHLYCVTFHTPTTLRRMKSNQATLTWEIMDLFPNSAVGFVSPYVLNGFEI</sequence>
<keyword evidence="2" id="KW-0677">Repeat</keyword>
<evidence type="ECO:0008006" key="5">
    <source>
        <dbReference type="Google" id="ProtNLM"/>
    </source>
</evidence>
<dbReference type="SMART" id="SM00612">
    <property type="entry name" value="Kelch"/>
    <property type="match status" value="2"/>
</dbReference>
<dbReference type="Pfam" id="PF24681">
    <property type="entry name" value="Kelch_KLHDC2_KLHL20_DRC7"/>
    <property type="match status" value="1"/>
</dbReference>
<protein>
    <recommendedName>
        <fullName evidence="5">BACK domain-containing protein</fullName>
    </recommendedName>
</protein>
<keyword evidence="4" id="KW-1185">Reference proteome</keyword>
<comment type="caution">
    <text evidence="3">The sequence shown here is derived from an EMBL/GenBank/DDBJ whole genome shotgun (WGS) entry which is preliminary data.</text>
</comment>
<dbReference type="InterPro" id="IPR006652">
    <property type="entry name" value="Kelch_1"/>
</dbReference>
<dbReference type="PANTHER" id="PTHR45632">
    <property type="entry name" value="LD33804P"/>
    <property type="match status" value="1"/>
</dbReference>
<evidence type="ECO:0000313" key="4">
    <source>
        <dbReference type="Proteomes" id="UP000318571"/>
    </source>
</evidence>
<dbReference type="SUPFAM" id="SSF117281">
    <property type="entry name" value="Kelch motif"/>
    <property type="match status" value="1"/>
</dbReference>
<evidence type="ECO:0000313" key="3">
    <source>
        <dbReference type="EMBL" id="TRY67289.1"/>
    </source>
</evidence>
<keyword evidence="1" id="KW-0880">Kelch repeat</keyword>
<dbReference type="InterPro" id="IPR015915">
    <property type="entry name" value="Kelch-typ_b-propeller"/>
</dbReference>
<dbReference type="Proteomes" id="UP000318571">
    <property type="component" value="Chromosome 4"/>
</dbReference>